<reference evidence="2" key="1">
    <citation type="submission" date="2021-02" db="EMBL/GenBank/DDBJ databases">
        <authorList>
            <person name="Nowell W R."/>
        </authorList>
    </citation>
    <scope>NUCLEOTIDE SEQUENCE</scope>
</reference>
<sequence length="28" mass="3303">ILQRELYNILVSEDAQQVLLTPDPSRYQ</sequence>
<dbReference type="EMBL" id="CAJOBP010098371">
    <property type="protein sequence ID" value="CAF4968845.1"/>
    <property type="molecule type" value="Genomic_DNA"/>
</dbReference>
<evidence type="ECO:0000313" key="2">
    <source>
        <dbReference type="EMBL" id="CAF4993544.1"/>
    </source>
</evidence>
<evidence type="ECO:0000313" key="1">
    <source>
        <dbReference type="EMBL" id="CAF4968845.1"/>
    </source>
</evidence>
<dbReference type="Proteomes" id="UP000663873">
    <property type="component" value="Unassembled WGS sequence"/>
</dbReference>
<name>A0A822A5E9_9BILA</name>
<accession>A0A822A5E9</accession>
<protein>
    <submittedName>
        <fullName evidence="2">Uncharacterized protein</fullName>
    </submittedName>
</protein>
<gene>
    <name evidence="1" type="ORF">UJA718_LOCUS48635</name>
    <name evidence="2" type="ORF">UJA718_LOCUS49956</name>
</gene>
<dbReference type="EMBL" id="CAJOBP010107556">
    <property type="protein sequence ID" value="CAF4993544.1"/>
    <property type="molecule type" value="Genomic_DNA"/>
</dbReference>
<proteinExistence type="predicted"/>
<dbReference type="AlphaFoldDB" id="A0A822A5E9"/>
<organism evidence="2 3">
    <name type="scientific">Rotaria socialis</name>
    <dbReference type="NCBI Taxonomy" id="392032"/>
    <lineage>
        <taxon>Eukaryota</taxon>
        <taxon>Metazoa</taxon>
        <taxon>Spiralia</taxon>
        <taxon>Gnathifera</taxon>
        <taxon>Rotifera</taxon>
        <taxon>Eurotatoria</taxon>
        <taxon>Bdelloidea</taxon>
        <taxon>Philodinida</taxon>
        <taxon>Philodinidae</taxon>
        <taxon>Rotaria</taxon>
    </lineage>
</organism>
<keyword evidence="3" id="KW-1185">Reference proteome</keyword>
<comment type="caution">
    <text evidence="2">The sequence shown here is derived from an EMBL/GenBank/DDBJ whole genome shotgun (WGS) entry which is preliminary data.</text>
</comment>
<feature type="non-terminal residue" evidence="2">
    <location>
        <position position="1"/>
    </location>
</feature>
<evidence type="ECO:0000313" key="3">
    <source>
        <dbReference type="Proteomes" id="UP000663873"/>
    </source>
</evidence>